<dbReference type="EMBL" id="AC155889">
    <property type="protein sequence ID" value="ABN08282.1"/>
    <property type="molecule type" value="Genomic_DNA"/>
</dbReference>
<organism evidence="1">
    <name type="scientific">Medicago truncatula</name>
    <name type="common">Barrel medic</name>
    <name type="synonym">Medicago tribuloides</name>
    <dbReference type="NCBI Taxonomy" id="3880"/>
    <lineage>
        <taxon>Eukaryota</taxon>
        <taxon>Viridiplantae</taxon>
        <taxon>Streptophyta</taxon>
        <taxon>Embryophyta</taxon>
        <taxon>Tracheophyta</taxon>
        <taxon>Spermatophyta</taxon>
        <taxon>Magnoliopsida</taxon>
        <taxon>eudicotyledons</taxon>
        <taxon>Gunneridae</taxon>
        <taxon>Pentapetalae</taxon>
        <taxon>rosids</taxon>
        <taxon>fabids</taxon>
        <taxon>Fabales</taxon>
        <taxon>Fabaceae</taxon>
        <taxon>Papilionoideae</taxon>
        <taxon>50 kb inversion clade</taxon>
        <taxon>NPAAA clade</taxon>
        <taxon>Hologalegina</taxon>
        <taxon>IRL clade</taxon>
        <taxon>Trifolieae</taxon>
        <taxon>Medicago</taxon>
    </lineage>
</organism>
<name>A2Q3T2_MEDTR</name>
<gene>
    <name evidence="1" type="ORF">MtrDRAFT_AC155889g8v2</name>
</gene>
<sequence length="45" mass="5402">MLQTRFRRCSYEFDPVDLPIEICQLTVYVGILRRSAETFDIKYNT</sequence>
<accession>A2Q3T2</accession>
<evidence type="ECO:0000313" key="1">
    <source>
        <dbReference type="EMBL" id="ABN08282.1"/>
    </source>
</evidence>
<reference evidence="1" key="2">
    <citation type="submission" date="2007-03" db="EMBL/GenBank/DDBJ databases">
        <authorList>
            <consortium name="The International Medicago Genome Annotation Group"/>
        </authorList>
    </citation>
    <scope>NUCLEOTIDE SEQUENCE</scope>
</reference>
<proteinExistence type="predicted"/>
<protein>
    <submittedName>
        <fullName evidence="1">Uncharacterized protein</fullName>
    </submittedName>
</protein>
<reference evidence="1" key="1">
    <citation type="submission" date="2005-01" db="EMBL/GenBank/DDBJ databases">
        <authorList>
            <person name="Town C.D."/>
        </authorList>
    </citation>
    <scope>NUCLEOTIDE SEQUENCE</scope>
</reference>
<dbReference type="AlphaFoldDB" id="A2Q3T2"/>